<evidence type="ECO:0000313" key="2">
    <source>
        <dbReference type="Proteomes" id="UP001329825"/>
    </source>
</evidence>
<name>A0ABZ1D1V7_9TREE</name>
<organism evidence="1 2">
    <name type="scientific">Kwoniella shivajii</name>
    <dbReference type="NCBI Taxonomy" id="564305"/>
    <lineage>
        <taxon>Eukaryota</taxon>
        <taxon>Fungi</taxon>
        <taxon>Dikarya</taxon>
        <taxon>Basidiomycota</taxon>
        <taxon>Agaricomycotina</taxon>
        <taxon>Tremellomycetes</taxon>
        <taxon>Tremellales</taxon>
        <taxon>Cryptococcaceae</taxon>
        <taxon>Kwoniella</taxon>
    </lineage>
</organism>
<evidence type="ECO:0000313" key="1">
    <source>
        <dbReference type="EMBL" id="WRT68004.1"/>
    </source>
</evidence>
<dbReference type="RefSeq" id="XP_062792744.1">
    <property type="nucleotide sequence ID" value="XM_062936693.1"/>
</dbReference>
<dbReference type="EMBL" id="CP141886">
    <property type="protein sequence ID" value="WRT68004.1"/>
    <property type="molecule type" value="Genomic_DNA"/>
</dbReference>
<proteinExistence type="predicted"/>
<gene>
    <name evidence="1" type="ORF">IL334_004979</name>
</gene>
<protein>
    <submittedName>
        <fullName evidence="1">Uncharacterized protein</fullName>
    </submittedName>
</protein>
<sequence>MVDSTDPVVVAPAAQLSFPPFPKTPRVVKIKTAQSWKAPGIWLISNRAEATPHDANGTALITIGKPFAGIDITLEEKEELRRSKRRETYHRKKDAEGRPGLRIAQDDCWKIGQVDCAWQEPDNTSLSDFDIDFLYSRHAEFQFRRNKRLFDLLRNALGIKSNFIGSHWPGSGPNGVGYVAPSSVTNGGGEYFHSALDSLDQKGSIDEEVCVLLRRPETSIRGFLALAKREAEAAW</sequence>
<keyword evidence="2" id="KW-1185">Reference proteome</keyword>
<reference evidence="1 2" key="1">
    <citation type="submission" date="2024-01" db="EMBL/GenBank/DDBJ databases">
        <title>Comparative genomics of Cryptococcus and Kwoniella reveals pathogenesis evolution and contrasting modes of karyotype evolution via chromosome fusion or intercentromeric recombination.</title>
        <authorList>
            <person name="Coelho M.A."/>
            <person name="David-Palma M."/>
            <person name="Shea T."/>
            <person name="Bowers K."/>
            <person name="McGinley-Smith S."/>
            <person name="Mohammad A.W."/>
            <person name="Gnirke A."/>
            <person name="Yurkov A.M."/>
            <person name="Nowrousian M."/>
            <person name="Sun S."/>
            <person name="Cuomo C.A."/>
            <person name="Heitman J."/>
        </authorList>
    </citation>
    <scope>NUCLEOTIDE SEQUENCE [LARGE SCALE GENOMIC DNA]</scope>
    <source>
        <strain evidence="1">CBS 11374</strain>
    </source>
</reference>
<accession>A0ABZ1D1V7</accession>
<dbReference type="Proteomes" id="UP001329825">
    <property type="component" value="Chromosome 6"/>
</dbReference>
<dbReference type="GeneID" id="87957110"/>